<reference evidence="1 2" key="1">
    <citation type="submission" date="2019-07" db="EMBL/GenBank/DDBJ databases">
        <title>Genomic Encyclopedia of Type Strains, Phase I: the one thousand microbial genomes (KMG-I) project.</title>
        <authorList>
            <person name="Kyrpides N."/>
        </authorList>
    </citation>
    <scope>NUCLEOTIDE SEQUENCE [LARGE SCALE GENOMIC DNA]</scope>
    <source>
        <strain evidence="1 2">DSM 13558</strain>
    </source>
</reference>
<dbReference type="Pfam" id="PF04122">
    <property type="entry name" value="CW_binding_2"/>
    <property type="match status" value="1"/>
</dbReference>
<gene>
    <name evidence="1" type="ORF">LY60_01100</name>
</gene>
<organism evidence="1 2">
    <name type="scientific">Sedimentibacter saalensis</name>
    <dbReference type="NCBI Taxonomy" id="130788"/>
    <lineage>
        <taxon>Bacteria</taxon>
        <taxon>Bacillati</taxon>
        <taxon>Bacillota</taxon>
        <taxon>Tissierellia</taxon>
        <taxon>Sedimentibacter</taxon>
    </lineage>
</organism>
<accession>A0A562JDR0</accession>
<dbReference type="Proteomes" id="UP000315343">
    <property type="component" value="Unassembled WGS sequence"/>
</dbReference>
<name>A0A562JDR0_9FIRM</name>
<sequence>MSIFNNISMQQAPAVFNPISDTANTTRVNFDDIFAYNVAVTNIIYPSSNISWRPNAVIMVPYDRWQYGVCASSIVHFPINAPIMFTDRNFIPPIILNEILRLSPTGDNVPAQILVVGPISSSIENALMALGFSTYRITAFEDVYRACYDIIDFRFNVVPSESEIGKKDVMVISGEDYSEGIPAAFYAAHMDVPIILVQQNSIPQPIQNFILSNRGKNYFIVGSTRTVSENVEAQIRNSITGTIHRISGNDPYTIAINFARYQSPVDDFGWKHNTRNGWAFSFGELSKWHHLISSVMFAHLSKHTPLLLVDRNSMPASVREYVTSVNPSKEMAHMPPYMHSYILGSFSDISHETQVAVEEVMDIMSKMEH</sequence>
<dbReference type="RefSeq" id="WP_312832889.1">
    <property type="nucleotide sequence ID" value="NZ_DAMBUX010000013.1"/>
</dbReference>
<evidence type="ECO:0008006" key="3">
    <source>
        <dbReference type="Google" id="ProtNLM"/>
    </source>
</evidence>
<keyword evidence="2" id="KW-1185">Reference proteome</keyword>
<comment type="caution">
    <text evidence="1">The sequence shown here is derived from an EMBL/GenBank/DDBJ whole genome shotgun (WGS) entry which is preliminary data.</text>
</comment>
<evidence type="ECO:0000313" key="1">
    <source>
        <dbReference type="EMBL" id="TWH81356.1"/>
    </source>
</evidence>
<evidence type="ECO:0000313" key="2">
    <source>
        <dbReference type="Proteomes" id="UP000315343"/>
    </source>
</evidence>
<dbReference type="EMBL" id="VLKH01000003">
    <property type="protein sequence ID" value="TWH81356.1"/>
    <property type="molecule type" value="Genomic_DNA"/>
</dbReference>
<protein>
    <recommendedName>
        <fullName evidence="3">Cell wall binding repeat protein</fullName>
    </recommendedName>
</protein>
<dbReference type="InterPro" id="IPR007253">
    <property type="entry name" value="Cell_wall-bd_2"/>
</dbReference>
<dbReference type="AlphaFoldDB" id="A0A562JDR0"/>
<proteinExistence type="predicted"/>